<evidence type="ECO:0000256" key="6">
    <source>
        <dbReference type="PROSITE-ProRule" id="PRU00239"/>
    </source>
</evidence>
<feature type="region of interest" description="Disordered" evidence="8">
    <location>
        <begin position="282"/>
        <end position="303"/>
    </location>
</feature>
<dbReference type="Pfam" id="PF01067">
    <property type="entry name" value="Calpain_III"/>
    <property type="match status" value="1"/>
</dbReference>
<dbReference type="HOGENOM" id="CLU_006770_2_0_1"/>
<feature type="compositionally biased region" description="Low complexity" evidence="8">
    <location>
        <begin position="283"/>
        <end position="300"/>
    </location>
</feature>
<name>T1JH95_STRMM</name>
<reference evidence="12" key="1">
    <citation type="submission" date="2011-05" db="EMBL/GenBank/DDBJ databases">
        <authorList>
            <person name="Richards S.R."/>
            <person name="Qu J."/>
            <person name="Jiang H."/>
            <person name="Jhangiani S.N."/>
            <person name="Agravi P."/>
            <person name="Goodspeed R."/>
            <person name="Gross S."/>
            <person name="Mandapat C."/>
            <person name="Jackson L."/>
            <person name="Mathew T."/>
            <person name="Pu L."/>
            <person name="Thornton R."/>
            <person name="Saada N."/>
            <person name="Wilczek-Boney K.B."/>
            <person name="Lee S."/>
            <person name="Kovar C."/>
            <person name="Wu Y."/>
            <person name="Scherer S.E."/>
            <person name="Worley K.C."/>
            <person name="Muzny D.M."/>
            <person name="Gibbs R."/>
        </authorList>
    </citation>
    <scope>NUCLEOTIDE SEQUENCE</scope>
    <source>
        <strain evidence="12">Brora</strain>
    </source>
</reference>
<protein>
    <recommendedName>
        <fullName evidence="10">Calpain catalytic domain-containing protein</fullName>
    </recommendedName>
</protein>
<feature type="active site" evidence="5 6">
    <location>
        <position position="599"/>
    </location>
</feature>
<dbReference type="SUPFAM" id="SSF49758">
    <property type="entry name" value="Calpain large subunit, middle domain (domain III)"/>
    <property type="match status" value="2"/>
</dbReference>
<dbReference type="SMART" id="SM00230">
    <property type="entry name" value="CysPc"/>
    <property type="match status" value="1"/>
</dbReference>
<sequence>MAISSTEYAFLFLLEYLFGTITGKNAVYAYYCEWDQCETDQYCCGDNLCCDYVYSLWYFWVGIVFVVILLSACGGLFRYCYYNYRTGGHQSNYTLVPNLQAAYENKLHTRVNDAEAQVNYPYYEQRMNSSAKEAEAVELASYAVNFDVTGNLEPAVYFYQEAANALTQAQNLGSKLPNLESKIQEYTDRCQFLKDAVFRKNQPVAVSLSEEQKMLSRARFLFLQALDEDEQDNVNEAIELYTECVEVCLQIRGSTTDTGLQTKVSKLAEQALERAEALKGLKTPVTSPTSSTQPISSPRTSHPRIIPPLGIGNINLGTQQSIAQKPISSGSSSHFNLKVIGNDSYTSEEIDVLRCTSFINGREYVPFLLVDLKERFAYPMPFSDRDGKLVLSPKQKNIFSKWVRPEEICPNPKMIEVIDCFSIKQTVVSDCSFIASLAISAQYEKRFKKKLVTRIIYPQNRNGEPILNPCGKYMVKFHINGVLRKVVIDDYLPIGSHDELLCSYSNNRNEFWISLLEKAYLKVMGGYDFPGSNSNIDLHALTGWIPERIAIHPNDRDLDKERVFQMILKKFHQGHVLITIATGELTDGDAERAGLVSTHAYALLDVREIRNHRLFMLKNPWSHLRWKGNFSEYDFVHWTPDLKRDLSFDPKSAQMFDNGVFWIDYESIIRFFDVIYMNWNPSIFQYTYCIHQTWKAGLGPVKDIYNIGENPQYSLEVNVQSQATLWILLTRHITDREDFAKNREYITVLVYKNNGKRVYYPHDPPPYIDGTRINSPHYLCKIPLTEGGTYKYTLVISQYEKMKTIHYTLRAYSTCNFSLSRIANTFRTQEEITGEWKGNSAGGCKNHPATYNNNPLYQLQINSASDNTELLIELKAPKEYQVGFDIVTVTVNNANSSGYFSTKSSGAYRSGFVILALENVPAGTYNIIPSTFEPRREPDVHLISGSDDRQDVELDDVRLHPNIERILDDDRWIDDATGLIPHCLAILKMCHQLTERLVAMTMSSVPQTHHRLWEMIEVAKKISPRVDDVVRSMYPPLDARLLEARSTALILSVTHLTLVTRSVCNIITCDWIEDSLAEMSTHLKVLRDASENSDDCSKSDVIIHNNGSII</sequence>
<dbReference type="PANTHER" id="PTHR46143">
    <property type="entry name" value="CALPAIN-7"/>
    <property type="match status" value="1"/>
</dbReference>
<evidence type="ECO:0000256" key="2">
    <source>
        <dbReference type="ARBA" id="ARBA00022670"/>
    </source>
</evidence>
<dbReference type="Pfam" id="PF00648">
    <property type="entry name" value="Peptidase_C2"/>
    <property type="match status" value="1"/>
</dbReference>
<evidence type="ECO:0000256" key="1">
    <source>
        <dbReference type="ARBA" id="ARBA00007623"/>
    </source>
</evidence>
<keyword evidence="2 6" id="KW-0645">Protease</keyword>
<keyword evidence="9" id="KW-0812">Transmembrane</keyword>
<evidence type="ECO:0000313" key="11">
    <source>
        <dbReference type="EnsemblMetazoa" id="SMAR013226-PA"/>
    </source>
</evidence>
<dbReference type="GO" id="GO:0004198">
    <property type="term" value="F:calcium-dependent cysteine-type endopeptidase activity"/>
    <property type="evidence" value="ECO:0007669"/>
    <property type="project" value="InterPro"/>
</dbReference>
<dbReference type="InterPro" id="IPR038765">
    <property type="entry name" value="Papain-like_cys_pep_sf"/>
</dbReference>
<accession>T1JH95</accession>
<dbReference type="SUPFAM" id="SSF116846">
    <property type="entry name" value="MIT domain"/>
    <property type="match status" value="2"/>
</dbReference>
<dbReference type="InterPro" id="IPR001300">
    <property type="entry name" value="Peptidase_C2_calpain_cat"/>
</dbReference>
<dbReference type="OMA" id="KSKLKQW"/>
<evidence type="ECO:0000256" key="3">
    <source>
        <dbReference type="ARBA" id="ARBA00022801"/>
    </source>
</evidence>
<feature type="domain" description="Calpain catalytic" evidence="10">
    <location>
        <begin position="381"/>
        <end position="681"/>
    </location>
</feature>
<comment type="similarity">
    <text evidence="1">Belongs to the peptidase C2 family.</text>
</comment>
<dbReference type="InterPro" id="IPR007330">
    <property type="entry name" value="MIT_dom"/>
</dbReference>
<dbReference type="PRINTS" id="PR00704">
    <property type="entry name" value="CALPAIN"/>
</dbReference>
<dbReference type="Proteomes" id="UP000014500">
    <property type="component" value="Unassembled WGS sequence"/>
</dbReference>
<dbReference type="CDD" id="cd00044">
    <property type="entry name" value="CysPc"/>
    <property type="match status" value="1"/>
</dbReference>
<dbReference type="GO" id="GO:0006508">
    <property type="term" value="P:proteolysis"/>
    <property type="evidence" value="ECO:0007669"/>
    <property type="project" value="UniProtKB-KW"/>
</dbReference>
<feature type="active site" evidence="5 6">
    <location>
        <position position="619"/>
    </location>
</feature>
<dbReference type="eggNOG" id="KOG0045">
    <property type="taxonomic scope" value="Eukaryota"/>
</dbReference>
<evidence type="ECO:0000256" key="8">
    <source>
        <dbReference type="SAM" id="MobiDB-lite"/>
    </source>
</evidence>
<dbReference type="Pfam" id="PF04212">
    <property type="entry name" value="MIT"/>
    <property type="match status" value="2"/>
</dbReference>
<dbReference type="EMBL" id="JH432223">
    <property type="status" value="NOT_ANNOTATED_CDS"/>
    <property type="molecule type" value="Genomic_DNA"/>
</dbReference>
<keyword evidence="9" id="KW-1133">Transmembrane helix</keyword>
<dbReference type="InterPro" id="IPR051297">
    <property type="entry name" value="PalB/RIM13"/>
</dbReference>
<evidence type="ECO:0000256" key="5">
    <source>
        <dbReference type="PIRSR" id="PIRSR622684-1"/>
    </source>
</evidence>
<keyword evidence="7" id="KW-0175">Coiled coil</keyword>
<dbReference type="InterPro" id="IPR036181">
    <property type="entry name" value="MIT_dom_sf"/>
</dbReference>
<dbReference type="InterPro" id="IPR022682">
    <property type="entry name" value="Calpain_domain_III"/>
</dbReference>
<dbReference type="InterPro" id="IPR036213">
    <property type="entry name" value="Calpain_III_sf"/>
</dbReference>
<dbReference type="InterPro" id="IPR021684">
    <property type="entry name" value="WBP1-like"/>
</dbReference>
<dbReference type="PANTHER" id="PTHR46143:SF1">
    <property type="entry name" value="CALPAIN-7"/>
    <property type="match status" value="1"/>
</dbReference>
<dbReference type="Gene3D" id="2.60.120.380">
    <property type="match status" value="2"/>
</dbReference>
<evidence type="ECO:0000256" key="9">
    <source>
        <dbReference type="SAM" id="Phobius"/>
    </source>
</evidence>
<keyword evidence="4 6" id="KW-0788">Thiol protease</keyword>
<dbReference type="SUPFAM" id="SSF54001">
    <property type="entry name" value="Cysteine proteinases"/>
    <property type="match status" value="1"/>
</dbReference>
<dbReference type="Pfam" id="PF11669">
    <property type="entry name" value="WBP-1"/>
    <property type="match status" value="1"/>
</dbReference>
<keyword evidence="12" id="KW-1185">Reference proteome</keyword>
<dbReference type="AlphaFoldDB" id="T1JH95"/>
<dbReference type="SMART" id="SM00745">
    <property type="entry name" value="MIT"/>
    <property type="match status" value="2"/>
</dbReference>
<evidence type="ECO:0000256" key="7">
    <source>
        <dbReference type="SAM" id="Coils"/>
    </source>
</evidence>
<keyword evidence="3 6" id="KW-0378">Hydrolase</keyword>
<proteinExistence type="inferred from homology"/>
<dbReference type="SMART" id="SM00720">
    <property type="entry name" value="calpain_III"/>
    <property type="match status" value="1"/>
</dbReference>
<evidence type="ECO:0000313" key="12">
    <source>
        <dbReference type="Proteomes" id="UP000014500"/>
    </source>
</evidence>
<evidence type="ECO:0000256" key="4">
    <source>
        <dbReference type="ARBA" id="ARBA00022807"/>
    </source>
</evidence>
<evidence type="ECO:0000259" key="10">
    <source>
        <dbReference type="PROSITE" id="PS50203"/>
    </source>
</evidence>
<dbReference type="Gene3D" id="1.20.1410.10">
    <property type="entry name" value="I/LWEQ domain"/>
    <property type="match status" value="1"/>
</dbReference>
<reference evidence="11" key="2">
    <citation type="submission" date="2015-02" db="UniProtKB">
        <authorList>
            <consortium name="EnsemblMetazoa"/>
        </authorList>
    </citation>
    <scope>IDENTIFICATION</scope>
</reference>
<dbReference type="PhylomeDB" id="T1JH95"/>
<dbReference type="EnsemblMetazoa" id="SMAR013226-RA">
    <property type="protein sequence ID" value="SMAR013226-PA"/>
    <property type="gene ID" value="SMAR013226"/>
</dbReference>
<dbReference type="PROSITE" id="PS50203">
    <property type="entry name" value="CALPAIN_CAT"/>
    <property type="match status" value="1"/>
</dbReference>
<dbReference type="Gene3D" id="1.20.58.80">
    <property type="entry name" value="Phosphotransferase system, lactose/cellobiose-type IIA subunit"/>
    <property type="match status" value="2"/>
</dbReference>
<feature type="active site" evidence="5 6">
    <location>
        <position position="431"/>
    </location>
</feature>
<organism evidence="11 12">
    <name type="scientific">Strigamia maritima</name>
    <name type="common">European centipede</name>
    <name type="synonym">Geophilus maritimus</name>
    <dbReference type="NCBI Taxonomy" id="126957"/>
    <lineage>
        <taxon>Eukaryota</taxon>
        <taxon>Metazoa</taxon>
        <taxon>Ecdysozoa</taxon>
        <taxon>Arthropoda</taxon>
        <taxon>Myriapoda</taxon>
        <taxon>Chilopoda</taxon>
        <taxon>Pleurostigmophora</taxon>
        <taxon>Geophilomorpha</taxon>
        <taxon>Linotaeniidae</taxon>
        <taxon>Strigamia</taxon>
    </lineage>
</organism>
<dbReference type="Gene3D" id="3.90.70.10">
    <property type="entry name" value="Cysteine proteinases"/>
    <property type="match status" value="1"/>
</dbReference>
<feature type="transmembrane region" description="Helical" evidence="9">
    <location>
        <begin position="57"/>
        <end position="81"/>
    </location>
</feature>
<dbReference type="InterPro" id="IPR022684">
    <property type="entry name" value="Calpain_cysteine_protease"/>
</dbReference>
<feature type="coiled-coil region" evidence="7">
    <location>
        <begin position="169"/>
        <end position="196"/>
    </location>
</feature>
<dbReference type="STRING" id="126957.T1JH95"/>
<dbReference type="InterPro" id="IPR022683">
    <property type="entry name" value="Calpain_III"/>
</dbReference>
<keyword evidence="9" id="KW-0472">Membrane</keyword>